<dbReference type="SUPFAM" id="SSF53187">
    <property type="entry name" value="Zn-dependent exopeptidases"/>
    <property type="match status" value="1"/>
</dbReference>
<name>A0ABP1XPC5_PARSO</name>
<feature type="domain" description="MurNAc-LAA" evidence="2">
    <location>
        <begin position="64"/>
        <end position="170"/>
    </location>
</feature>
<dbReference type="InterPro" id="IPR050695">
    <property type="entry name" value="N-acetylmuramoyl_amidase_3"/>
</dbReference>
<gene>
    <name evidence="3" type="ORF">ATCC9714_09411</name>
</gene>
<keyword evidence="1" id="KW-0378">Hydrolase</keyword>
<dbReference type="EMBL" id="LN679998">
    <property type="protein sequence ID" value="CEJ73053.1"/>
    <property type="molecule type" value="Genomic_DNA"/>
</dbReference>
<evidence type="ECO:0000313" key="4">
    <source>
        <dbReference type="Proteomes" id="UP000032811"/>
    </source>
</evidence>
<dbReference type="RefSeq" id="WP_054629103.1">
    <property type="nucleotide sequence ID" value="NZ_CDLJ01000002.1"/>
</dbReference>
<reference evidence="3 4" key="1">
    <citation type="submission" date="2014-11" db="EMBL/GenBank/DDBJ databases">
        <authorList>
            <person name="Aslett M.A."/>
            <person name="De Silva N."/>
        </authorList>
    </citation>
    <scope>NUCLEOTIDE SEQUENCE [LARGE SCALE GENOMIC DNA]</scope>
    <source>
        <strain evidence="3 4">ATCC9714</strain>
    </source>
</reference>
<dbReference type="SMART" id="SM00646">
    <property type="entry name" value="Ami_3"/>
    <property type="match status" value="1"/>
</dbReference>
<dbReference type="InterPro" id="IPR002508">
    <property type="entry name" value="MurNAc-LAA_cat"/>
</dbReference>
<dbReference type="SUPFAM" id="SSF110997">
    <property type="entry name" value="Sporulation related repeat"/>
    <property type="match status" value="1"/>
</dbReference>
<evidence type="ECO:0000259" key="2">
    <source>
        <dbReference type="SMART" id="SM00646"/>
    </source>
</evidence>
<sequence>MPKKVFLDPGHGGNDTGAIGVNNLYEKDIVLQVAKKVEELLKKQGLEVKLSRDIDKTLALKDRTDMANSWKADCYVSIHCNAFDGNAKGIETYSLNENTSNLASDIHSELLNTKAYTVNRGTKTANFYVLRNSIMRACLVEMAFIDNVEDVKILTQRQDDLATGIAKGICKYLNVEYKPQSTQPPVNPPVVDSKTFYRVVCGSYNNKVYAEEKLEELKNLGQKDVFITIYEKE</sequence>
<dbReference type="PANTHER" id="PTHR30404">
    <property type="entry name" value="N-ACETYLMURAMOYL-L-ALANINE AMIDASE"/>
    <property type="match status" value="1"/>
</dbReference>
<protein>
    <submittedName>
        <fullName evidence="3">N-acetylmuramoyl-L-alanine amidase familyprotein</fullName>
    </submittedName>
</protein>
<dbReference type="Proteomes" id="UP000032811">
    <property type="component" value="Chromosome 1"/>
</dbReference>
<keyword evidence="4" id="KW-1185">Reference proteome</keyword>
<dbReference type="InterPro" id="IPR036680">
    <property type="entry name" value="SPOR-like_sf"/>
</dbReference>
<accession>A0ABP1XPC5</accession>
<organism evidence="3 4">
    <name type="scientific">Paraclostridium sordellii</name>
    <name type="common">Clostridium sordellii</name>
    <dbReference type="NCBI Taxonomy" id="1505"/>
    <lineage>
        <taxon>Bacteria</taxon>
        <taxon>Bacillati</taxon>
        <taxon>Bacillota</taxon>
        <taxon>Clostridia</taxon>
        <taxon>Peptostreptococcales</taxon>
        <taxon>Peptostreptococcaceae</taxon>
        <taxon>Paraclostridium</taxon>
    </lineage>
</organism>
<dbReference type="Gene3D" id="3.40.630.40">
    <property type="entry name" value="Zn-dependent exopeptidases"/>
    <property type="match status" value="1"/>
</dbReference>
<evidence type="ECO:0000313" key="3">
    <source>
        <dbReference type="EMBL" id="CEJ73053.1"/>
    </source>
</evidence>
<dbReference type="Pfam" id="PF01520">
    <property type="entry name" value="Amidase_3"/>
    <property type="match status" value="1"/>
</dbReference>
<dbReference type="GeneID" id="97536811"/>
<evidence type="ECO:0000256" key="1">
    <source>
        <dbReference type="ARBA" id="ARBA00022801"/>
    </source>
</evidence>
<proteinExistence type="predicted"/>
<dbReference type="CDD" id="cd02696">
    <property type="entry name" value="MurNAc-LAA"/>
    <property type="match status" value="1"/>
</dbReference>
<dbReference type="PANTHER" id="PTHR30404:SF0">
    <property type="entry name" value="N-ACETYLMURAMOYL-L-ALANINE AMIDASE AMIC"/>
    <property type="match status" value="1"/>
</dbReference>